<keyword evidence="5" id="KW-0690">Ribosome biogenesis</keyword>
<feature type="compositionally biased region" description="Acidic residues" evidence="7">
    <location>
        <begin position="37"/>
        <end position="55"/>
    </location>
</feature>
<name>A0A448YJB9_BRENA</name>
<feature type="coiled-coil region" evidence="6">
    <location>
        <begin position="391"/>
        <end position="418"/>
    </location>
</feature>
<dbReference type="FunCoup" id="A0A448YJB9">
    <property type="interactions" value="1149"/>
</dbReference>
<evidence type="ECO:0000256" key="5">
    <source>
        <dbReference type="PIRNR" id="PIRNR028977"/>
    </source>
</evidence>
<dbReference type="SUPFAM" id="SSF48371">
    <property type="entry name" value="ARM repeat"/>
    <property type="match status" value="1"/>
</dbReference>
<sequence length="690" mass="79873">MAKRVKQAVELRQKKRRKEEDKKLETSVFGKLSNNVSDDEVNSEEEEGEEVAEYELEPRHFKDQNEDMVEGLPVRAADGSMQRVVMEKQKTPRRKDEEREAEAKQEEEEKQQQEDTENADKEIVAEEVFDEAKDDQYINLSPSQRTIKVKEDLATMAERLMEEPEENVLMISRILRIMTSHNPVTAKLSLLTLVPVFKSISPGYQVRPLTESERKEKVSKDVQKSRFFEQNLVKYYRKYVDVLARKANIVGGSPRASTLDKELGVLATRAVCELAESLRFFNFTDALFKVMVRRIMRKPASAAEYDAFKKCVKTLEALLIEDAEAGNLSFDIVRFLCRAIRHREFRVDESVINIFLSLAVLGDYDPVATAEEKEMKMRTKKNDRVYLTKKQRKQYKERKQIEKEMDQAEQKITVEQREKYQADILKLVLTLYLEILKARPEKLMAPVLEGLARYGHQMNLDLMGDFLQVLRELSEELLANQKAENSISSNQMRQILLCIITSFSLVSHMPPKKVHLDLNRFIDYLYSLLPVLSQDPDIEFSHKTLRLLDPLSTELRLVKPSVNVSTEAELLLRCLNAIFFNSRSGSNSRALAFTKRLYLNLLQFPEKTSIAVLKFVDKLMSRYDEVKCLYTTDDRIENGVYHADSDSIERANTEVAVLWENVLLEKHYNPTVVMSTKSLIKRAKGRDIIN</sequence>
<feature type="compositionally biased region" description="Basic and acidic residues" evidence="7">
    <location>
        <begin position="110"/>
        <end position="120"/>
    </location>
</feature>
<comment type="similarity">
    <text evidence="2 5">Belongs to the CBF/MAK21 family.</text>
</comment>
<dbReference type="GO" id="GO:0003682">
    <property type="term" value="F:chromatin binding"/>
    <property type="evidence" value="ECO:0007669"/>
    <property type="project" value="TreeGrafter"/>
</dbReference>
<gene>
    <name evidence="10" type="ORF">BRENAR_LOCUS1764</name>
</gene>
<evidence type="ECO:0000256" key="3">
    <source>
        <dbReference type="ARBA" id="ARBA00023054"/>
    </source>
</evidence>
<dbReference type="InterPro" id="IPR016903">
    <property type="entry name" value="Nucleolar_cplx-assoc_3"/>
</dbReference>
<dbReference type="InterPro" id="IPR016024">
    <property type="entry name" value="ARM-type_fold"/>
</dbReference>
<evidence type="ECO:0000313" key="10">
    <source>
        <dbReference type="EMBL" id="VEU21029.1"/>
    </source>
</evidence>
<dbReference type="Proteomes" id="UP000290900">
    <property type="component" value="Unassembled WGS sequence"/>
</dbReference>
<evidence type="ECO:0000259" key="9">
    <source>
        <dbReference type="Pfam" id="PF07540"/>
    </source>
</evidence>
<proteinExistence type="inferred from homology"/>
<comment type="subcellular location">
    <subcellularLocation>
        <location evidence="1 5">Nucleus</location>
        <location evidence="1 5">Nucleolus</location>
    </subcellularLocation>
</comment>
<feature type="domain" description="CCAAT-binding factor" evidence="8">
    <location>
        <begin position="496"/>
        <end position="673"/>
    </location>
</feature>
<evidence type="ECO:0000256" key="6">
    <source>
        <dbReference type="SAM" id="Coils"/>
    </source>
</evidence>
<keyword evidence="4" id="KW-0539">Nucleus</keyword>
<reference evidence="10 11" key="1">
    <citation type="submission" date="2018-12" db="EMBL/GenBank/DDBJ databases">
        <authorList>
            <person name="Tiukova I."/>
            <person name="Dainat J."/>
        </authorList>
    </citation>
    <scope>NUCLEOTIDE SEQUENCE [LARGE SCALE GENOMIC DNA]</scope>
</reference>
<dbReference type="GO" id="GO:0042254">
    <property type="term" value="P:ribosome biogenesis"/>
    <property type="evidence" value="ECO:0007669"/>
    <property type="project" value="UniProtKB-KW"/>
</dbReference>
<dbReference type="InParanoid" id="A0A448YJB9"/>
<evidence type="ECO:0000256" key="1">
    <source>
        <dbReference type="ARBA" id="ARBA00004604"/>
    </source>
</evidence>
<dbReference type="PANTHER" id="PTHR14428">
    <property type="entry name" value="NUCLEOLAR COMPLEX PROTEIN 3"/>
    <property type="match status" value="1"/>
</dbReference>
<evidence type="ECO:0000259" key="8">
    <source>
        <dbReference type="Pfam" id="PF03914"/>
    </source>
</evidence>
<dbReference type="Pfam" id="PF03914">
    <property type="entry name" value="CBF"/>
    <property type="match status" value="1"/>
</dbReference>
<dbReference type="InterPro" id="IPR005612">
    <property type="entry name" value="CCAAT-binding_factor"/>
</dbReference>
<evidence type="ECO:0000313" key="11">
    <source>
        <dbReference type="Proteomes" id="UP000290900"/>
    </source>
</evidence>
<dbReference type="PIRSF" id="PIRSF028977">
    <property type="entry name" value="Nucleolar_complex_p3"/>
    <property type="match status" value="1"/>
</dbReference>
<dbReference type="AlphaFoldDB" id="A0A448YJB9"/>
<comment type="function">
    <text evidence="5">Required for synthesis of 60S ribosomal subunits and the transport of pre-ribosomes from the nucleoplasm to the cytoplasm.</text>
</comment>
<accession>A0A448YJB9</accession>
<dbReference type="GO" id="GO:0005730">
    <property type="term" value="C:nucleolus"/>
    <property type="evidence" value="ECO:0007669"/>
    <property type="project" value="UniProtKB-SubCell"/>
</dbReference>
<feature type="compositionally biased region" description="Basic and acidic residues" evidence="7">
    <location>
        <begin position="56"/>
        <end position="65"/>
    </location>
</feature>
<keyword evidence="3 6" id="KW-0175">Coiled coil</keyword>
<dbReference type="PANTHER" id="PTHR14428:SF5">
    <property type="entry name" value="NUCLEOLAR COMPLEX PROTEIN 3 HOMOLOG"/>
    <property type="match status" value="1"/>
</dbReference>
<dbReference type="OrthoDB" id="10263597at2759"/>
<dbReference type="STRING" id="13370.A0A448YJB9"/>
<feature type="compositionally biased region" description="Basic and acidic residues" evidence="7">
    <location>
        <begin position="7"/>
        <end position="25"/>
    </location>
</feature>
<protein>
    <recommendedName>
        <fullName evidence="5">Nucleolar complex-associated protein 3</fullName>
    </recommendedName>
</protein>
<evidence type="ECO:0000256" key="7">
    <source>
        <dbReference type="SAM" id="MobiDB-lite"/>
    </source>
</evidence>
<dbReference type="EMBL" id="CAACVR010000009">
    <property type="protein sequence ID" value="VEU21029.1"/>
    <property type="molecule type" value="Genomic_DNA"/>
</dbReference>
<feature type="region of interest" description="Disordered" evidence="7">
    <location>
        <begin position="1"/>
        <end position="120"/>
    </location>
</feature>
<keyword evidence="11" id="KW-1185">Reference proteome</keyword>
<evidence type="ECO:0000256" key="4">
    <source>
        <dbReference type="ARBA" id="ARBA00023242"/>
    </source>
</evidence>
<dbReference type="GO" id="GO:0006270">
    <property type="term" value="P:DNA replication initiation"/>
    <property type="evidence" value="ECO:0007669"/>
    <property type="project" value="TreeGrafter"/>
</dbReference>
<dbReference type="Pfam" id="PF07540">
    <property type="entry name" value="NOC3p"/>
    <property type="match status" value="1"/>
</dbReference>
<feature type="domain" description="Nucleolar complex-associated protein 3 N-terminal" evidence="9">
    <location>
        <begin position="149"/>
        <end position="239"/>
    </location>
</feature>
<organism evidence="10 11">
    <name type="scientific">Brettanomyces naardenensis</name>
    <name type="common">Yeast</name>
    <dbReference type="NCBI Taxonomy" id="13370"/>
    <lineage>
        <taxon>Eukaryota</taxon>
        <taxon>Fungi</taxon>
        <taxon>Dikarya</taxon>
        <taxon>Ascomycota</taxon>
        <taxon>Saccharomycotina</taxon>
        <taxon>Pichiomycetes</taxon>
        <taxon>Pichiales</taxon>
        <taxon>Pichiaceae</taxon>
        <taxon>Brettanomyces</taxon>
    </lineage>
</organism>
<evidence type="ECO:0000256" key="2">
    <source>
        <dbReference type="ARBA" id="ARBA00007797"/>
    </source>
</evidence>
<feature type="compositionally biased region" description="Basic and acidic residues" evidence="7">
    <location>
        <begin position="85"/>
        <end position="104"/>
    </location>
</feature>
<dbReference type="InterPro" id="IPR011501">
    <property type="entry name" value="Noc3_N"/>
</dbReference>